<feature type="chain" id="PRO_5043679070" evidence="1">
    <location>
        <begin position="23"/>
        <end position="284"/>
    </location>
</feature>
<dbReference type="AlphaFoldDB" id="A0AAW9RUH4"/>
<keyword evidence="3" id="KW-1185">Reference proteome</keyword>
<sequence length="284" mass="33106">MKSIIRFTSFVVIMLGTVTSYAQLSNPKPTDNQYNAQSVRPVRSHDIMWKKSLWFRIDLRSKINSGFYAQNREITKVIIDAVKSGKLQPFKNDSLSTRMSQEEFIQGLRIPQTEREEIMFEDNWESTQEENANWGTNTNETVELGPEEYLARQLYVIELKEDLIFDKRRSRMIHDPLAITILIPSEVNPTGIDKVLASFSYKELVENVFRNDPNAVWFNSQNAAAHMSLEHAFDLRLYDGLLVKYENPRDNRIVDIYGEGKRGLIKSQEALYKLMEYEATLWSY</sequence>
<evidence type="ECO:0000256" key="1">
    <source>
        <dbReference type="SAM" id="SignalP"/>
    </source>
</evidence>
<gene>
    <name evidence="2" type="primary">gldN</name>
    <name evidence="2" type="ORF">AAG747_02270</name>
</gene>
<name>A0AAW9RUH4_9BACT</name>
<dbReference type="RefSeq" id="WP_346819497.1">
    <property type="nucleotide sequence ID" value="NZ_JBDKWZ010000001.1"/>
</dbReference>
<reference evidence="2 3" key="1">
    <citation type="submission" date="2024-04" db="EMBL/GenBank/DDBJ databases">
        <title>Novel genus in family Flammeovirgaceae.</title>
        <authorList>
            <person name="Nguyen T.H."/>
            <person name="Vuong T.Q."/>
            <person name="Le H."/>
            <person name="Kim S.-G."/>
        </authorList>
    </citation>
    <scope>NUCLEOTIDE SEQUENCE [LARGE SCALE GENOMIC DNA]</scope>
    <source>
        <strain evidence="2 3">JCM 23209</strain>
    </source>
</reference>
<evidence type="ECO:0000313" key="3">
    <source>
        <dbReference type="Proteomes" id="UP001403385"/>
    </source>
</evidence>
<proteinExistence type="predicted"/>
<protein>
    <submittedName>
        <fullName evidence="2">Gliding motility protein GldN</fullName>
    </submittedName>
</protein>
<dbReference type="Pfam" id="PF19841">
    <property type="entry name" value="GldN"/>
    <property type="match status" value="1"/>
</dbReference>
<dbReference type="Proteomes" id="UP001403385">
    <property type="component" value="Unassembled WGS sequence"/>
</dbReference>
<dbReference type="NCBIfam" id="TIGR03523">
    <property type="entry name" value="GldN"/>
    <property type="match status" value="1"/>
</dbReference>
<organism evidence="2 3">
    <name type="scientific">Rapidithrix thailandica</name>
    <dbReference type="NCBI Taxonomy" id="413964"/>
    <lineage>
        <taxon>Bacteria</taxon>
        <taxon>Pseudomonadati</taxon>
        <taxon>Bacteroidota</taxon>
        <taxon>Cytophagia</taxon>
        <taxon>Cytophagales</taxon>
        <taxon>Flammeovirgaceae</taxon>
        <taxon>Rapidithrix</taxon>
    </lineage>
</organism>
<keyword evidence="1" id="KW-0732">Signal</keyword>
<evidence type="ECO:0000313" key="2">
    <source>
        <dbReference type="EMBL" id="MEN7546715.1"/>
    </source>
</evidence>
<dbReference type="InterPro" id="IPR019847">
    <property type="entry name" value="Gliding_motility_assoc_GldN"/>
</dbReference>
<accession>A0AAW9RUH4</accession>
<dbReference type="EMBL" id="JBDKWZ010000001">
    <property type="protein sequence ID" value="MEN7546715.1"/>
    <property type="molecule type" value="Genomic_DNA"/>
</dbReference>
<comment type="caution">
    <text evidence="2">The sequence shown here is derived from an EMBL/GenBank/DDBJ whole genome shotgun (WGS) entry which is preliminary data.</text>
</comment>
<feature type="signal peptide" evidence="1">
    <location>
        <begin position="1"/>
        <end position="22"/>
    </location>
</feature>